<dbReference type="RefSeq" id="WP_132317223.1">
    <property type="nucleotide sequence ID" value="NZ_FWZT01000005.1"/>
</dbReference>
<organism evidence="1 2">
    <name type="scientific">Pseudobacteriovorax antillogorgiicola</name>
    <dbReference type="NCBI Taxonomy" id="1513793"/>
    <lineage>
        <taxon>Bacteria</taxon>
        <taxon>Pseudomonadati</taxon>
        <taxon>Bdellovibrionota</taxon>
        <taxon>Oligoflexia</taxon>
        <taxon>Oligoflexales</taxon>
        <taxon>Pseudobacteriovoracaceae</taxon>
        <taxon>Pseudobacteriovorax</taxon>
    </lineage>
</organism>
<dbReference type="AlphaFoldDB" id="A0A1Y6BP43"/>
<evidence type="ECO:0000313" key="2">
    <source>
        <dbReference type="Proteomes" id="UP000192907"/>
    </source>
</evidence>
<evidence type="ECO:0000313" key="1">
    <source>
        <dbReference type="EMBL" id="SMF13566.1"/>
    </source>
</evidence>
<protein>
    <submittedName>
        <fullName evidence="1">Uncharacterized protein</fullName>
    </submittedName>
</protein>
<gene>
    <name evidence="1" type="ORF">SAMN06296036_105244</name>
</gene>
<accession>A0A1Y6BP43</accession>
<sequence>MRRLLVSLCYCSILGLSIAVLWLRAYISPPVNQAKRLISKTQAEATARLSHVRYELESSPVIASKIRSASAYGLHSELQKLALVSDVDELAVYDHSCQLIGTSAKGLPLVSLCQRGRQTFEIEPIEQGLQVHHHQASMIHGKPLKLIVRKQFDQTWLAKAIPQRFSFLELNITKQASRATLLTLSEAAYITSQAWWQPVFWSQQNSSYYYLLAFLSCLGLAHTFYRRLEQERQRHQILQRSCHDLLESMTITPNTQVAAMSQQLIDLKDRLYQDDFKNRKHFTMSQNRINSLESEVIALKQQLSLLKSQQSLQEQMKAGADRFLDLQLMVSSQMEDLKDTIHHGLVPPCQKIFQVSRRWQSELQCTSPRKFLRSLSERPISHSWTQLDEDLSQLLQGSQSLGNLSLQVALQGQKILNQLHQTQSVARHWLNLSSPEYHDAQTLDQILYDAQAMVPLATDIPDISFENHIRETVDLQGLGIPAPTWSSLTYHLILACVESCRHIHGTVVVHIRHFTKAEKQILVVSTNTLDPKIAGLEPNAKKHLRLAQELGARYKLDVLSLPFTEGEVPLAICWEIQNVQKFSTSSKIASKSRLSSLSPESSV</sequence>
<reference evidence="2" key="1">
    <citation type="submission" date="2017-04" db="EMBL/GenBank/DDBJ databases">
        <authorList>
            <person name="Varghese N."/>
            <person name="Submissions S."/>
        </authorList>
    </citation>
    <scope>NUCLEOTIDE SEQUENCE [LARGE SCALE GENOMIC DNA]</scope>
    <source>
        <strain evidence="2">RKEM611</strain>
    </source>
</reference>
<dbReference type="Proteomes" id="UP000192907">
    <property type="component" value="Unassembled WGS sequence"/>
</dbReference>
<keyword evidence="2" id="KW-1185">Reference proteome</keyword>
<dbReference type="OrthoDB" id="10020803at2"/>
<dbReference type="EMBL" id="FWZT01000005">
    <property type="protein sequence ID" value="SMF13566.1"/>
    <property type="molecule type" value="Genomic_DNA"/>
</dbReference>
<proteinExistence type="predicted"/>
<name>A0A1Y6BP43_9BACT</name>